<dbReference type="SUPFAM" id="SSF47384">
    <property type="entry name" value="Homodimeric domain of signal transducing histidine kinase"/>
    <property type="match status" value="1"/>
</dbReference>
<dbReference type="InterPro" id="IPR035965">
    <property type="entry name" value="PAS-like_dom_sf"/>
</dbReference>
<dbReference type="eggNOG" id="COG3852">
    <property type="taxonomic scope" value="Bacteria"/>
</dbReference>
<dbReference type="KEGG" id="ssm:Spirs_1419"/>
<evidence type="ECO:0000256" key="10">
    <source>
        <dbReference type="SAM" id="Phobius"/>
    </source>
</evidence>
<feature type="domain" description="Response regulatory" evidence="12">
    <location>
        <begin position="774"/>
        <end position="890"/>
    </location>
</feature>
<feature type="modified residue" description="4-aspartylphosphate" evidence="9">
    <location>
        <position position="825"/>
    </location>
</feature>
<dbReference type="eggNOG" id="COG0784">
    <property type="taxonomic scope" value="Bacteria"/>
</dbReference>
<dbReference type="PANTHER" id="PTHR43065">
    <property type="entry name" value="SENSOR HISTIDINE KINASE"/>
    <property type="match status" value="1"/>
</dbReference>
<name>E1R511_SEDSS</name>
<dbReference type="PROSITE" id="PS50110">
    <property type="entry name" value="RESPONSE_REGULATORY"/>
    <property type="match status" value="1"/>
</dbReference>
<dbReference type="PROSITE" id="PS50109">
    <property type="entry name" value="HIS_KIN"/>
    <property type="match status" value="1"/>
</dbReference>
<dbReference type="PANTHER" id="PTHR43065:SF46">
    <property type="entry name" value="C4-DICARBOXYLATE TRANSPORT SENSOR PROTEIN DCTB"/>
    <property type="match status" value="1"/>
</dbReference>
<evidence type="ECO:0000259" key="13">
    <source>
        <dbReference type="PROSITE" id="PS50112"/>
    </source>
</evidence>
<keyword evidence="8" id="KW-0902">Two-component regulatory system</keyword>
<dbReference type="InterPro" id="IPR011006">
    <property type="entry name" value="CheY-like_superfamily"/>
</dbReference>
<dbReference type="AlphaFoldDB" id="E1R511"/>
<feature type="domain" description="Histidine kinase" evidence="11">
    <location>
        <begin position="513"/>
        <end position="749"/>
    </location>
</feature>
<gene>
    <name evidence="14" type="ordered locus">Spirs_1419</name>
</gene>
<evidence type="ECO:0000256" key="6">
    <source>
        <dbReference type="ARBA" id="ARBA00022777"/>
    </source>
</evidence>
<dbReference type="SMART" id="SM00091">
    <property type="entry name" value="PAS"/>
    <property type="match status" value="1"/>
</dbReference>
<keyword evidence="15" id="KW-1185">Reference proteome</keyword>
<dbReference type="SMART" id="SM00387">
    <property type="entry name" value="HATPase_c"/>
    <property type="match status" value="1"/>
</dbReference>
<feature type="transmembrane region" description="Helical" evidence="10">
    <location>
        <begin position="299"/>
        <end position="321"/>
    </location>
</feature>
<dbReference type="Gene3D" id="3.30.450.20">
    <property type="entry name" value="PAS domain"/>
    <property type="match status" value="1"/>
</dbReference>
<evidence type="ECO:0000256" key="9">
    <source>
        <dbReference type="PROSITE-ProRule" id="PRU00169"/>
    </source>
</evidence>
<keyword evidence="4" id="KW-0808">Transferase</keyword>
<proteinExistence type="predicted"/>
<evidence type="ECO:0000313" key="14">
    <source>
        <dbReference type="EMBL" id="ADK80546.1"/>
    </source>
</evidence>
<dbReference type="SUPFAM" id="SSF55874">
    <property type="entry name" value="ATPase domain of HSP90 chaperone/DNA topoisomerase II/histidine kinase"/>
    <property type="match status" value="1"/>
</dbReference>
<dbReference type="HOGENOM" id="CLU_321820_0_0_12"/>
<dbReference type="InterPro" id="IPR036097">
    <property type="entry name" value="HisK_dim/P_sf"/>
</dbReference>
<keyword evidence="10" id="KW-0472">Membrane</keyword>
<evidence type="ECO:0000256" key="3">
    <source>
        <dbReference type="ARBA" id="ARBA00022553"/>
    </source>
</evidence>
<dbReference type="PRINTS" id="PR00344">
    <property type="entry name" value="BCTRLSENSOR"/>
</dbReference>
<dbReference type="InterPro" id="IPR004358">
    <property type="entry name" value="Sig_transdc_His_kin-like_C"/>
</dbReference>
<dbReference type="PROSITE" id="PS50112">
    <property type="entry name" value="PAS"/>
    <property type="match status" value="1"/>
</dbReference>
<accession>E1R511</accession>
<organism evidence="14 15">
    <name type="scientific">Sediminispirochaeta smaragdinae (strain DSM 11293 / JCM 15392 / SEBR 4228)</name>
    <name type="common">Spirochaeta smaragdinae</name>
    <dbReference type="NCBI Taxonomy" id="573413"/>
    <lineage>
        <taxon>Bacteria</taxon>
        <taxon>Pseudomonadati</taxon>
        <taxon>Spirochaetota</taxon>
        <taxon>Spirochaetia</taxon>
        <taxon>Spirochaetales</taxon>
        <taxon>Spirochaetaceae</taxon>
        <taxon>Sediminispirochaeta</taxon>
    </lineage>
</organism>
<dbReference type="InterPro" id="IPR003594">
    <property type="entry name" value="HATPase_dom"/>
</dbReference>
<dbReference type="Gene3D" id="3.40.50.2300">
    <property type="match status" value="1"/>
</dbReference>
<dbReference type="InterPro" id="IPR000014">
    <property type="entry name" value="PAS"/>
</dbReference>
<dbReference type="InterPro" id="IPR001789">
    <property type="entry name" value="Sig_transdc_resp-reg_receiver"/>
</dbReference>
<keyword evidence="3 9" id="KW-0597">Phosphoprotein</keyword>
<dbReference type="STRING" id="573413.Spirs_1419"/>
<keyword evidence="10" id="KW-0812">Transmembrane</keyword>
<dbReference type="Gene3D" id="3.30.565.10">
    <property type="entry name" value="Histidine kinase-like ATPase, C-terminal domain"/>
    <property type="match status" value="1"/>
</dbReference>
<dbReference type="RefSeq" id="WP_013254010.1">
    <property type="nucleotide sequence ID" value="NC_014364.1"/>
</dbReference>
<dbReference type="OrthoDB" id="9763119at2"/>
<dbReference type="Pfam" id="PF00072">
    <property type="entry name" value="Response_reg"/>
    <property type="match status" value="1"/>
</dbReference>
<dbReference type="EMBL" id="CP002116">
    <property type="protein sequence ID" value="ADK80546.1"/>
    <property type="molecule type" value="Genomic_DNA"/>
</dbReference>
<dbReference type="GO" id="GO:0005524">
    <property type="term" value="F:ATP binding"/>
    <property type="evidence" value="ECO:0007669"/>
    <property type="project" value="UniProtKB-KW"/>
</dbReference>
<evidence type="ECO:0000259" key="11">
    <source>
        <dbReference type="PROSITE" id="PS50109"/>
    </source>
</evidence>
<dbReference type="Gene3D" id="1.10.287.130">
    <property type="match status" value="1"/>
</dbReference>
<evidence type="ECO:0000256" key="2">
    <source>
        <dbReference type="ARBA" id="ARBA00012438"/>
    </source>
</evidence>
<protein>
    <recommendedName>
        <fullName evidence="2">histidine kinase</fullName>
        <ecNumber evidence="2">2.7.13.3</ecNumber>
    </recommendedName>
</protein>
<evidence type="ECO:0000313" key="15">
    <source>
        <dbReference type="Proteomes" id="UP000002318"/>
    </source>
</evidence>
<evidence type="ECO:0000256" key="5">
    <source>
        <dbReference type="ARBA" id="ARBA00022741"/>
    </source>
</evidence>
<dbReference type="SUPFAM" id="SSF52172">
    <property type="entry name" value="CheY-like"/>
    <property type="match status" value="1"/>
</dbReference>
<dbReference type="InterPro" id="IPR005467">
    <property type="entry name" value="His_kinase_dom"/>
</dbReference>
<dbReference type="SMART" id="SM00448">
    <property type="entry name" value="REC"/>
    <property type="match status" value="1"/>
</dbReference>
<keyword evidence="5" id="KW-0547">Nucleotide-binding</keyword>
<dbReference type="EC" id="2.7.13.3" evidence="2"/>
<dbReference type="Pfam" id="PF00512">
    <property type="entry name" value="HisKA"/>
    <property type="match status" value="1"/>
</dbReference>
<feature type="domain" description="PAS" evidence="13">
    <location>
        <begin position="380"/>
        <end position="449"/>
    </location>
</feature>
<sequence length="900" mass="100173">MRKRLLVFFAAVILLTGTLLIGIAGNTFWQSQRKIIDQMQEDIVGQVEERVANFDLLLFWTEEAMQKEGTEAMARLISDYPEIEKLLKIPPAELKKMASSYGLDEIYVIDPNQIVVQSSLISDIGIDIGKFSRRFSRFLRDIVGSRRIVAQKLVPSSTTGIINTYFYYGSPASPYLLEGSISVSSFFGKNYPPHFYDYLFHDYFSDLTNGRSYVTSIGIYHLSHGTQWSLIDEDRSFVDRFAVVPQLREGKTITIREGSLLYRYQPLQIRSVTTDFSYPLFIEIVYDLSPIQVIQKESFAHGFTLMLFFPFIIIIPFIYLLQKLFLNPLSAIEANIHKIERGEHPSKRDHSGDNDLQAIDSAIIKMAERIDERTGELQKTRNFFRNIINAMPSAIFIVNETGMIESANDTAASMFGMEKGAIVTMAFDKLLPEVSPMLADITKRTSHNSVESPRLLKINRNQKELLFALSIFTVQGKNSQRVIRLDDVTESKRKDEQIRQAQRMETIGYLAGGLAHDFNNILGGISGTVSLMKLELEEEPSPNRDTILHHLETISDSVSSASQIVMQMLTLAKKKGSEKKIFDLNEIAGRSVEFLRNSTDKSVEIAFTPFTRAAICEGSPSQIEQVILNLGINGIHAMTTMRGKKEEYGGKLSISVERSILSKEFFASHPDSSRGGYWNIKVSDTGIGIPEENRQKIFDPFFSTKSRGRGTGLGLTMVYNIVQQHGGIIEIKSTDGEGTSFIIHLPLPSSVMTGSLPTSARGSGHAAIIKGSGTVLFVDDEEMLLSNGSAMLHACGYEVTTASSGKNAMELLRKAPDRYDIAVVDIIMPEFSGLECLKAIQKEVPSLPVILTSGNSGDEQISEGIEAGAAAFLPKPYSIETLSSLIADTLKPRLILKDEL</sequence>
<dbReference type="CDD" id="cd00082">
    <property type="entry name" value="HisKA"/>
    <property type="match status" value="1"/>
</dbReference>
<comment type="catalytic activity">
    <reaction evidence="1">
        <text>ATP + protein L-histidine = ADP + protein N-phospho-L-histidine.</text>
        <dbReference type="EC" id="2.7.13.3"/>
    </reaction>
</comment>
<keyword evidence="6 14" id="KW-0418">Kinase</keyword>
<dbReference type="Proteomes" id="UP000002318">
    <property type="component" value="Chromosome"/>
</dbReference>
<evidence type="ECO:0000256" key="7">
    <source>
        <dbReference type="ARBA" id="ARBA00022840"/>
    </source>
</evidence>
<dbReference type="Pfam" id="PF13188">
    <property type="entry name" value="PAS_8"/>
    <property type="match status" value="1"/>
</dbReference>
<dbReference type="Pfam" id="PF02518">
    <property type="entry name" value="HATPase_c"/>
    <property type="match status" value="1"/>
</dbReference>
<evidence type="ECO:0000259" key="12">
    <source>
        <dbReference type="PROSITE" id="PS50110"/>
    </source>
</evidence>
<reference evidence="14 15" key="1">
    <citation type="journal article" date="2010" name="Stand. Genomic Sci.">
        <title>Complete genome sequence of Spirochaeta smaragdinae type strain (SEBR 4228).</title>
        <authorList>
            <person name="Mavromatis K."/>
            <person name="Yasawong M."/>
            <person name="Chertkov O."/>
            <person name="Lapidus A."/>
            <person name="Lucas S."/>
            <person name="Nolan M."/>
            <person name="Del Rio T.G."/>
            <person name="Tice H."/>
            <person name="Cheng J.F."/>
            <person name="Pitluck S."/>
            <person name="Liolios K."/>
            <person name="Ivanova N."/>
            <person name="Tapia R."/>
            <person name="Han C."/>
            <person name="Bruce D."/>
            <person name="Goodwin L."/>
            <person name="Pati A."/>
            <person name="Chen A."/>
            <person name="Palaniappan K."/>
            <person name="Land M."/>
            <person name="Hauser L."/>
            <person name="Chang Y.J."/>
            <person name="Jeffries C.D."/>
            <person name="Detter J.C."/>
            <person name="Rohde M."/>
            <person name="Brambilla E."/>
            <person name="Spring S."/>
            <person name="Goker M."/>
            <person name="Sikorski J."/>
            <person name="Woyke T."/>
            <person name="Bristow J."/>
            <person name="Eisen J.A."/>
            <person name="Markowitz V."/>
            <person name="Hugenholtz P."/>
            <person name="Klenk H.P."/>
            <person name="Kyrpides N.C."/>
        </authorList>
    </citation>
    <scope>NUCLEOTIDE SEQUENCE [LARGE SCALE GENOMIC DNA]</scope>
    <source>
        <strain evidence="15">DSM 11293 / JCM 15392 / SEBR 4228</strain>
    </source>
</reference>
<evidence type="ECO:0000256" key="4">
    <source>
        <dbReference type="ARBA" id="ARBA00022679"/>
    </source>
</evidence>
<evidence type="ECO:0000256" key="8">
    <source>
        <dbReference type="ARBA" id="ARBA00023012"/>
    </source>
</evidence>
<keyword evidence="7" id="KW-0067">ATP-binding</keyword>
<keyword evidence="10" id="KW-1133">Transmembrane helix</keyword>
<evidence type="ECO:0000256" key="1">
    <source>
        <dbReference type="ARBA" id="ARBA00000085"/>
    </source>
</evidence>
<dbReference type="SMART" id="SM00388">
    <property type="entry name" value="HisKA"/>
    <property type="match status" value="1"/>
</dbReference>
<dbReference type="InterPro" id="IPR003661">
    <property type="entry name" value="HisK_dim/P_dom"/>
</dbReference>
<dbReference type="SUPFAM" id="SSF55785">
    <property type="entry name" value="PYP-like sensor domain (PAS domain)"/>
    <property type="match status" value="1"/>
</dbReference>
<dbReference type="GO" id="GO:0000155">
    <property type="term" value="F:phosphorelay sensor kinase activity"/>
    <property type="evidence" value="ECO:0007669"/>
    <property type="project" value="InterPro"/>
</dbReference>
<dbReference type="InterPro" id="IPR036890">
    <property type="entry name" value="HATPase_C_sf"/>
</dbReference>